<keyword evidence="2" id="KW-1185">Reference proteome</keyword>
<evidence type="ECO:0000313" key="2">
    <source>
        <dbReference type="Proteomes" id="UP000216446"/>
    </source>
</evidence>
<proteinExistence type="predicted"/>
<protein>
    <submittedName>
        <fullName evidence="1">Uncharacterized protein</fullName>
    </submittedName>
</protein>
<sequence>MPPAVQHGYNNRPKRLIRGRVHTEHTGLDMSLHDLMGTGGLAETMRLVREQLAAASHPLTDLPDFSSLGSSLQRINASNRALAETFAEVGRIATVPMLSLSALDAAKALAAVQTAGRPEDVIGVSAGVGTALESAFAPLARQMQVASEAIRAANGELPFGGQFAQAISPLEWVNEANTRVLEAIETGETEAISAALKPDRESEPAHDGAVDLGVKGVRAEPAAKALFMEVYLGWLAFVVVAITAQYGTQAGVQALVASLSAMMLDQVRKSQEEQP</sequence>
<dbReference type="EMBL" id="MQWB01000001">
    <property type="protein sequence ID" value="OZC04013.1"/>
    <property type="molecule type" value="Genomic_DNA"/>
</dbReference>
<dbReference type="Proteomes" id="UP000216446">
    <property type="component" value="Unassembled WGS sequence"/>
</dbReference>
<organism evidence="1 2">
    <name type="scientific">Rubricoccus marinus</name>
    <dbReference type="NCBI Taxonomy" id="716817"/>
    <lineage>
        <taxon>Bacteria</taxon>
        <taxon>Pseudomonadati</taxon>
        <taxon>Rhodothermota</taxon>
        <taxon>Rhodothermia</taxon>
        <taxon>Rhodothermales</taxon>
        <taxon>Rubricoccaceae</taxon>
        <taxon>Rubricoccus</taxon>
    </lineage>
</organism>
<gene>
    <name evidence="1" type="ORF">BSZ36_14095</name>
</gene>
<comment type="caution">
    <text evidence="1">The sequence shown here is derived from an EMBL/GenBank/DDBJ whole genome shotgun (WGS) entry which is preliminary data.</text>
</comment>
<evidence type="ECO:0000313" key="1">
    <source>
        <dbReference type="EMBL" id="OZC04013.1"/>
    </source>
</evidence>
<dbReference type="InParanoid" id="A0A259U1T7"/>
<accession>A0A259U1T7</accession>
<dbReference type="AlphaFoldDB" id="A0A259U1T7"/>
<reference evidence="1 2" key="1">
    <citation type="submission" date="2016-11" db="EMBL/GenBank/DDBJ databases">
        <title>Study of marine rhodopsin-containing bacteria.</title>
        <authorList>
            <person name="Yoshizawa S."/>
            <person name="Kumagai Y."/>
            <person name="Kogure K."/>
        </authorList>
    </citation>
    <scope>NUCLEOTIDE SEQUENCE [LARGE SCALE GENOMIC DNA]</scope>
    <source>
        <strain evidence="1 2">SG-29</strain>
    </source>
</reference>
<name>A0A259U1T7_9BACT</name>